<name>A0A9X0BME3_9EURO</name>
<proteinExistence type="predicted"/>
<dbReference type="Proteomes" id="UP001147760">
    <property type="component" value="Unassembled WGS sequence"/>
</dbReference>
<keyword evidence="1" id="KW-1133">Transmembrane helix</keyword>
<evidence type="ECO:0000313" key="3">
    <source>
        <dbReference type="Proteomes" id="UP001147760"/>
    </source>
</evidence>
<keyword evidence="1" id="KW-0812">Transmembrane</keyword>
<dbReference type="EMBL" id="JAPWDO010000004">
    <property type="protein sequence ID" value="KAJ5472569.1"/>
    <property type="molecule type" value="Genomic_DNA"/>
</dbReference>
<dbReference type="AlphaFoldDB" id="A0A9X0BME3"/>
<evidence type="ECO:0000256" key="1">
    <source>
        <dbReference type="SAM" id="Phobius"/>
    </source>
</evidence>
<keyword evidence="3" id="KW-1185">Reference proteome</keyword>
<dbReference type="OrthoDB" id="6132182at2759"/>
<sequence length="68" mass="7648">MGEWWGFILIGFEGAFSPLSMSWATITMAKDAEERAIDTANMNALGQAMVAWIQIFQYPAIFAPKFRT</sequence>
<organism evidence="2 3">
    <name type="scientific">Penicillium desertorum</name>
    <dbReference type="NCBI Taxonomy" id="1303715"/>
    <lineage>
        <taxon>Eukaryota</taxon>
        <taxon>Fungi</taxon>
        <taxon>Dikarya</taxon>
        <taxon>Ascomycota</taxon>
        <taxon>Pezizomycotina</taxon>
        <taxon>Eurotiomycetes</taxon>
        <taxon>Eurotiomycetidae</taxon>
        <taxon>Eurotiales</taxon>
        <taxon>Aspergillaceae</taxon>
        <taxon>Penicillium</taxon>
    </lineage>
</organism>
<evidence type="ECO:0000313" key="2">
    <source>
        <dbReference type="EMBL" id="KAJ5472569.1"/>
    </source>
</evidence>
<comment type="caution">
    <text evidence="2">The sequence shown here is derived from an EMBL/GenBank/DDBJ whole genome shotgun (WGS) entry which is preliminary data.</text>
</comment>
<gene>
    <name evidence="2" type="ORF">N7530_006570</name>
</gene>
<accession>A0A9X0BME3</accession>
<keyword evidence="1" id="KW-0472">Membrane</keyword>
<reference evidence="2" key="1">
    <citation type="submission" date="2022-12" db="EMBL/GenBank/DDBJ databases">
        <authorList>
            <person name="Petersen C."/>
        </authorList>
    </citation>
    <scope>NUCLEOTIDE SEQUENCE</scope>
    <source>
        <strain evidence="2">IBT 17660</strain>
    </source>
</reference>
<reference evidence="2" key="2">
    <citation type="journal article" date="2023" name="IMA Fungus">
        <title>Comparative genomic study of the Penicillium genus elucidates a diverse pangenome and 15 lateral gene transfer events.</title>
        <authorList>
            <person name="Petersen C."/>
            <person name="Sorensen T."/>
            <person name="Nielsen M.R."/>
            <person name="Sondergaard T.E."/>
            <person name="Sorensen J.L."/>
            <person name="Fitzpatrick D.A."/>
            <person name="Frisvad J.C."/>
            <person name="Nielsen K.L."/>
        </authorList>
    </citation>
    <scope>NUCLEOTIDE SEQUENCE</scope>
    <source>
        <strain evidence="2">IBT 17660</strain>
    </source>
</reference>
<feature type="transmembrane region" description="Helical" evidence="1">
    <location>
        <begin position="6"/>
        <end position="26"/>
    </location>
</feature>
<protein>
    <submittedName>
        <fullName evidence="2">Major facilitator superfamily domaingeneral substrate transporter</fullName>
    </submittedName>
</protein>